<feature type="transmembrane region" description="Helical" evidence="1">
    <location>
        <begin position="20"/>
        <end position="43"/>
    </location>
</feature>
<keyword evidence="1" id="KW-1001">Plastid inner membrane</keyword>
<feature type="transmembrane region" description="Helical" evidence="1">
    <location>
        <begin position="55"/>
        <end position="79"/>
    </location>
</feature>
<feature type="transmembrane region" description="Helical" evidence="1">
    <location>
        <begin position="122"/>
        <end position="140"/>
    </location>
</feature>
<keyword evidence="1" id="KW-0653">Protein transport</keyword>
<keyword evidence="1" id="KW-1133">Transmembrane helix</keyword>
<evidence type="ECO:0000313" key="2">
    <source>
        <dbReference type="EMBL" id="QEG58028.1"/>
    </source>
</evidence>
<dbReference type="EMBL" id="MK705750">
    <property type="protein sequence ID" value="QEG58028.1"/>
    <property type="molecule type" value="Genomic_DNA"/>
</dbReference>
<keyword evidence="1" id="KW-0472">Membrane</keyword>
<keyword evidence="1" id="KW-0813">Transport</keyword>
<feature type="transmembrane region" description="Helical" evidence="1">
    <location>
        <begin position="85"/>
        <end position="102"/>
    </location>
</feature>
<comment type="function">
    <text evidence="1">Involved in protein precursor import into chloroplasts. May be part of an intermediate translocation complex acting as a protein-conducting channel at the inner envelope.</text>
</comment>
<dbReference type="PANTHER" id="PTHR33163:SF40">
    <property type="entry name" value="PROTEIN TIC 214"/>
    <property type="match status" value="1"/>
</dbReference>
<dbReference type="PANTHER" id="PTHR33163">
    <property type="entry name" value="PROTEIN TIC 214-RELATED"/>
    <property type="match status" value="1"/>
</dbReference>
<keyword evidence="1" id="KW-0812">Transmembrane</keyword>
<feature type="transmembrane region" description="Helical" evidence="1">
    <location>
        <begin position="202"/>
        <end position="220"/>
    </location>
</feature>
<keyword evidence="1 2" id="KW-0934">Plastid</keyword>
<feature type="transmembrane region" description="Helical" evidence="1">
    <location>
        <begin position="160"/>
        <end position="181"/>
    </location>
</feature>
<comment type="subunit">
    <text evidence="1">Part of the Tic complex.</text>
</comment>
<geneLocation type="chloroplast" evidence="2"/>
<dbReference type="RefSeq" id="YP_009691248.1">
    <property type="nucleotide sequence ID" value="NC_044688.1"/>
</dbReference>
<dbReference type="GO" id="GO:0009706">
    <property type="term" value="C:chloroplast inner membrane"/>
    <property type="evidence" value="ECO:0007669"/>
    <property type="project" value="UniProtKB-SubCell"/>
</dbReference>
<reference evidence="2" key="1">
    <citation type="journal article" date="2019" name="Bot. J. Linn. Soc.">
        <title>Dynamism in plastome structure observed across the phylogenetic tree of ferns.</title>
        <authorList>
            <person name="Lehtonen S."/>
            <person name="Cardenas G.G."/>
        </authorList>
    </citation>
    <scope>NUCLEOTIDE SEQUENCE</scope>
</reference>
<protein>
    <recommendedName>
        <fullName evidence="1">Protein TIC 214</fullName>
    </recommendedName>
    <alternativeName>
        <fullName evidence="1">Translocon at the inner envelope membrane of chloroplasts 214</fullName>
    </alternativeName>
</protein>
<organism evidence="2">
    <name type="scientific">Davallia solida var. fejeensis</name>
    <name type="common">Lacy rabbit's foot fern</name>
    <name type="synonym">Davallia fejeensis</name>
    <dbReference type="NCBI Taxonomy" id="328198"/>
    <lineage>
        <taxon>Eukaryota</taxon>
        <taxon>Viridiplantae</taxon>
        <taxon>Streptophyta</taxon>
        <taxon>Embryophyta</taxon>
        <taxon>Tracheophyta</taxon>
        <taxon>Polypodiopsida</taxon>
        <taxon>Polypodiidae</taxon>
        <taxon>Polypodiales</taxon>
        <taxon>Polypodiineae</taxon>
        <taxon>Davalliaceae</taxon>
        <taxon>Davallia</taxon>
        <taxon>Davallia sect. Scyphularia</taxon>
    </lineage>
</organism>
<comment type="subcellular location">
    <subcellularLocation>
        <location evidence="1">Plastid</location>
        <location evidence="1">Chloroplast inner membrane</location>
    </subcellularLocation>
</comment>
<keyword evidence="1 2" id="KW-0150">Chloroplast</keyword>
<name>A0A5B9RCC4_DAVSF</name>
<dbReference type="Pfam" id="PF05758">
    <property type="entry name" value="Ycf1"/>
    <property type="match status" value="3"/>
</dbReference>
<dbReference type="GO" id="GO:0015031">
    <property type="term" value="P:protein transport"/>
    <property type="evidence" value="ECO:0007669"/>
    <property type="project" value="UniProtKB-KW"/>
</dbReference>
<accession>A0A5B9RCC4</accession>
<sequence>MNINLLNILSITGLRLMSPYILFGIYYGFLATLPVGPSQLLCLRAFLLGGNISGLVSLSGSMLAQLAITSSIYCSPIYFLFSKPHLLTIVVIPYMVVFCLTINDLPDYKILRPVTSLRDSRVISLFFNSFLFQILNPILLPNPVLTRLTHLFFFRYSNNLLFVITTFFGWLIGHVAFSYLSQFLLIRVKKDSPIIYLLVKRAIYITFSIVFVLNALIYLGRAPVPSWTIKFSNEPHDKEMSFWEIAEYSDFLWWFFKPWPTSFFDPSRENRSNRFIRNNRFDINSSFYKGKTSTYFFKKCITDGRQRLCIAALPSLSIFEKQLERSLVRPYEFVGTYSSYRSWILQNLVKNKIFQKELIDRVKLLDTGFPFSKAMERKNRLIGANKRRIHHVYDPLINNLRLRIPIPQTFLTADELDLTRWDWNELETRKKIRKGRGGTTTKKNSIEDWISGKNRKLKRVSNNTLPWETLPVRAQRMFQFMFKNRVLYDYDVQKILKGIRSTSGSVVTWEEITNLDPEDRALFLTYITQEKNCYRFDQIFLANRFLINDKKYTLNKGVRAPYNIEDLIANLARNNELYFDTEFDFPGADGDIRHRKLRNVGFTFAKGKPRSTKLVKRYARISDFRRKFLKGSMRSRRRKTLLWKTLQEKVRSAFFLRLLEVPILLQLPVEYLMSLKTENLLTDSKKITDYRFGQQLTSPASTEKDLSKSRLARSAVAARSDIGPIHNGRGYMLVFQSRFRKFIKLPVLIVFKTIGRILLRQNSEWNKDWKRWKKEIHINCTFDGEEFSQDQLPPRWLREGIQIKVAYPFRLKPWHSAGKKKRLTLRKKYLKVESIGNQISKNKQKLRQKKPRFTYLTALGYQTDIPFGSIQKQPSFWKPVRKELIRVCREKFLLGTRQAYLFIDSNFKLEKLLKLRLTLLKEFNLVFKPRRVSAESVSTYNTQIIPVLDNDTNEVAELDSDLGRKNKRSINIVREMQPVSNIDKQLVTQKSTGKKVVPDNYVNGLSDLSNPGVGVDQPDIETAQAYELTLDYGLKDTDLTNLIKLDEEELTGSKKMTLKLHIILAEAIEKYNLAASILYLKVSRDLRYHFNELVTSLTELIDVINTTLQQTDLVFSRSKSRLSQFDKTQWLSQAYIYNSIWDLSVKKSLKLNLFPTDSKSTIEKGTKTNEDWGNKLKPCQLEQSLACSKDSSEVFFEYDSTISSPSEISNCTNILLGKTTYKIANKFFNEHILKCIEEWGFLKKLCDLDTNSWNKWLDCFSNYNLPLILWRDVAPYRWRISSNSLNELTDIEEIFANEQECYALRGELHNYSIYAKKPLLRDRVINLSKLRKRRYLLQSLIDFVRNGDLQRFSIRQDVITKRFYCENRISKITKVRRRGTNELLNSRTSGSKIKFSSKFDLMPWLVTDFARAKNPFKNKRRRFIDPILRDNTTYGIVLDITRRFQKVSDELYEIMLDEREDMDYLFRWKWKSEEKLENLRSLTAIARMLGDDSDLVTLCANTNVDSDLLDLYFNATTKLGLFYDLSILSAHRLSILLDDQNLVYKMINPLLKFRSRLKNRVGKRLYKKVYSDAYIAKLSLIATEINKKRSHAYNVEDLLLARRRREFRFLRSLLISRSPKLKHCFDSKSDSISKIDRTRSSKEYNPSELRVIQKIKRFMWPSHRLEELACTGRFCLNVTTGNQFATLKIRMYPIIRH</sequence>
<comment type="similarity">
    <text evidence="1">Belongs to the TIC214 family.</text>
</comment>
<proteinExistence type="inferred from homology"/>
<dbReference type="GeneID" id="41795561"/>
<gene>
    <name evidence="2" type="primary">ycf1</name>
    <name evidence="1" type="synonym">TIC214</name>
</gene>
<evidence type="ECO:0000256" key="1">
    <source>
        <dbReference type="RuleBase" id="RU364085"/>
    </source>
</evidence>
<dbReference type="InterPro" id="IPR008896">
    <property type="entry name" value="TIC214"/>
</dbReference>